<accession>A0A6G1K6Y0</accession>
<dbReference type="Proteomes" id="UP000799428">
    <property type="component" value="Unassembled WGS sequence"/>
</dbReference>
<organism evidence="1 2">
    <name type="scientific">Pleomassaria siparia CBS 279.74</name>
    <dbReference type="NCBI Taxonomy" id="1314801"/>
    <lineage>
        <taxon>Eukaryota</taxon>
        <taxon>Fungi</taxon>
        <taxon>Dikarya</taxon>
        <taxon>Ascomycota</taxon>
        <taxon>Pezizomycotina</taxon>
        <taxon>Dothideomycetes</taxon>
        <taxon>Pleosporomycetidae</taxon>
        <taxon>Pleosporales</taxon>
        <taxon>Pleomassariaceae</taxon>
        <taxon>Pleomassaria</taxon>
    </lineage>
</organism>
<dbReference type="EMBL" id="MU005771">
    <property type="protein sequence ID" value="KAF2708568.1"/>
    <property type="molecule type" value="Genomic_DNA"/>
</dbReference>
<proteinExistence type="predicted"/>
<sequence length="90" mass="10169">MIKLLASYLAPILTSISTSLRRWLSSTCGTRFQSTTNTTRKTSRYSASIHTPKLCHNMCNKLPRRQLRPQFPRLLGVTKTRQACPISSST</sequence>
<keyword evidence="2" id="KW-1185">Reference proteome</keyword>
<protein>
    <submittedName>
        <fullName evidence="1">Uncharacterized protein</fullName>
    </submittedName>
</protein>
<dbReference type="AlphaFoldDB" id="A0A6G1K6Y0"/>
<evidence type="ECO:0000313" key="1">
    <source>
        <dbReference type="EMBL" id="KAF2708568.1"/>
    </source>
</evidence>
<reference evidence="1" key="1">
    <citation type="journal article" date="2020" name="Stud. Mycol.">
        <title>101 Dothideomycetes genomes: a test case for predicting lifestyles and emergence of pathogens.</title>
        <authorList>
            <person name="Haridas S."/>
            <person name="Albert R."/>
            <person name="Binder M."/>
            <person name="Bloem J."/>
            <person name="Labutti K."/>
            <person name="Salamov A."/>
            <person name="Andreopoulos B."/>
            <person name="Baker S."/>
            <person name="Barry K."/>
            <person name="Bills G."/>
            <person name="Bluhm B."/>
            <person name="Cannon C."/>
            <person name="Castanera R."/>
            <person name="Culley D."/>
            <person name="Daum C."/>
            <person name="Ezra D."/>
            <person name="Gonzalez J."/>
            <person name="Henrissat B."/>
            <person name="Kuo A."/>
            <person name="Liang C."/>
            <person name="Lipzen A."/>
            <person name="Lutzoni F."/>
            <person name="Magnuson J."/>
            <person name="Mondo S."/>
            <person name="Nolan M."/>
            <person name="Ohm R."/>
            <person name="Pangilinan J."/>
            <person name="Park H.-J."/>
            <person name="Ramirez L."/>
            <person name="Alfaro M."/>
            <person name="Sun H."/>
            <person name="Tritt A."/>
            <person name="Yoshinaga Y."/>
            <person name="Zwiers L.-H."/>
            <person name="Turgeon B."/>
            <person name="Goodwin S."/>
            <person name="Spatafora J."/>
            <person name="Crous P."/>
            <person name="Grigoriev I."/>
        </authorList>
    </citation>
    <scope>NUCLEOTIDE SEQUENCE</scope>
    <source>
        <strain evidence="1">CBS 279.74</strain>
    </source>
</reference>
<gene>
    <name evidence="1" type="ORF">K504DRAFT_284951</name>
</gene>
<name>A0A6G1K6Y0_9PLEO</name>
<evidence type="ECO:0000313" key="2">
    <source>
        <dbReference type="Proteomes" id="UP000799428"/>
    </source>
</evidence>